<keyword evidence="2" id="KW-0812">Transmembrane</keyword>
<protein>
    <recommendedName>
        <fullName evidence="5">DUF2746 domain-containing protein</fullName>
    </recommendedName>
</protein>
<accession>A0ABW1RCY1</accession>
<evidence type="ECO:0000313" key="3">
    <source>
        <dbReference type="EMBL" id="MFC6170342.1"/>
    </source>
</evidence>
<sequence length="111" mass="12744">MGPHMMFLGWQIADWAAVAAFLSAIIGAVVWLVKKIIVDPSVERMMYSNKILNNTIHALGEKVDGIGGNADIVHKDHEHRLNDHREHLARHDEEIKTLFERTDKEERNHEN</sequence>
<evidence type="ECO:0008006" key="5">
    <source>
        <dbReference type="Google" id="ProtNLM"/>
    </source>
</evidence>
<proteinExistence type="predicted"/>
<name>A0ABW1RCY1_9LACO</name>
<evidence type="ECO:0000256" key="1">
    <source>
        <dbReference type="SAM" id="MobiDB-lite"/>
    </source>
</evidence>
<reference evidence="4" key="1">
    <citation type="journal article" date="2019" name="Int. J. Syst. Evol. Microbiol.">
        <title>The Global Catalogue of Microorganisms (GCM) 10K type strain sequencing project: providing services to taxonomists for standard genome sequencing and annotation.</title>
        <authorList>
            <consortium name="The Broad Institute Genomics Platform"/>
            <consortium name="The Broad Institute Genome Sequencing Center for Infectious Disease"/>
            <person name="Wu L."/>
            <person name="Ma J."/>
        </authorList>
    </citation>
    <scope>NUCLEOTIDE SEQUENCE [LARGE SCALE GENOMIC DNA]</scope>
    <source>
        <strain evidence="4">CCM 8904</strain>
    </source>
</reference>
<keyword evidence="2" id="KW-1133">Transmembrane helix</keyword>
<keyword evidence="2" id="KW-0472">Membrane</keyword>
<dbReference type="EMBL" id="JBHSSL010000041">
    <property type="protein sequence ID" value="MFC6170342.1"/>
    <property type="molecule type" value="Genomic_DNA"/>
</dbReference>
<feature type="region of interest" description="Disordered" evidence="1">
    <location>
        <begin position="92"/>
        <end position="111"/>
    </location>
</feature>
<evidence type="ECO:0000313" key="4">
    <source>
        <dbReference type="Proteomes" id="UP001596289"/>
    </source>
</evidence>
<feature type="transmembrane region" description="Helical" evidence="2">
    <location>
        <begin position="12"/>
        <end position="33"/>
    </location>
</feature>
<dbReference type="RefSeq" id="WP_125552674.1">
    <property type="nucleotide sequence ID" value="NZ_JBHSSL010000041.1"/>
</dbReference>
<dbReference type="Proteomes" id="UP001596289">
    <property type="component" value="Unassembled WGS sequence"/>
</dbReference>
<organism evidence="3 4">
    <name type="scientific">Loigolactobacillus jiayinensis</name>
    <dbReference type="NCBI Taxonomy" id="2486016"/>
    <lineage>
        <taxon>Bacteria</taxon>
        <taxon>Bacillati</taxon>
        <taxon>Bacillota</taxon>
        <taxon>Bacilli</taxon>
        <taxon>Lactobacillales</taxon>
        <taxon>Lactobacillaceae</taxon>
        <taxon>Loigolactobacillus</taxon>
    </lineage>
</organism>
<gene>
    <name evidence="3" type="ORF">ACFQGP_07120</name>
</gene>
<comment type="caution">
    <text evidence="3">The sequence shown here is derived from an EMBL/GenBank/DDBJ whole genome shotgun (WGS) entry which is preliminary data.</text>
</comment>
<keyword evidence="4" id="KW-1185">Reference proteome</keyword>
<evidence type="ECO:0000256" key="2">
    <source>
        <dbReference type="SAM" id="Phobius"/>
    </source>
</evidence>